<dbReference type="STRING" id="407821.A0A087UVI5"/>
<dbReference type="InterPro" id="IPR003599">
    <property type="entry name" value="Ig_sub"/>
</dbReference>
<dbReference type="Gene3D" id="2.60.40.10">
    <property type="entry name" value="Immunoglobulins"/>
    <property type="match status" value="2"/>
</dbReference>
<gene>
    <name evidence="2" type="ORF">X975_13268</name>
</gene>
<dbReference type="InterPro" id="IPR013783">
    <property type="entry name" value="Ig-like_fold"/>
</dbReference>
<dbReference type="OMA" id="ASWIFVE"/>
<dbReference type="Proteomes" id="UP000054359">
    <property type="component" value="Unassembled WGS sequence"/>
</dbReference>
<dbReference type="FunFam" id="2.60.40.10:FF:000097">
    <property type="entry name" value="Bent, isoform F"/>
    <property type="match status" value="2"/>
</dbReference>
<dbReference type="PROSITE" id="PS50835">
    <property type="entry name" value="IG_LIKE"/>
    <property type="match status" value="2"/>
</dbReference>
<feature type="non-terminal residue" evidence="2">
    <location>
        <position position="215"/>
    </location>
</feature>
<name>A0A087UVI5_STEMI</name>
<dbReference type="InterPro" id="IPR036179">
    <property type="entry name" value="Ig-like_dom_sf"/>
</dbReference>
<keyword evidence="3" id="KW-1185">Reference proteome</keyword>
<dbReference type="OrthoDB" id="504170at2759"/>
<evidence type="ECO:0000313" key="2">
    <source>
        <dbReference type="EMBL" id="KFM81374.1"/>
    </source>
</evidence>
<dbReference type="InterPro" id="IPR013098">
    <property type="entry name" value="Ig_I-set"/>
</dbReference>
<sequence length="215" mass="23897">MGTNQTDGIPPTFAKKPSIRQEDEGRRLLFECRILADPKPSVYWFHDNNAVKESVRCKVKLDKDGNAYFSTLEINDVTIEDAGKYKVTAKNELGESHATISLNFDSEDDSVPAEGIRPVFTEKPIIKGADNFSKVTFECRLVADPKPTIEWFHNGKPISDGGRFKYGLISDKHNHIVSLEVQKVTGTDGGEYKAVAKNKHGDGHANITLNFEDDA</sequence>
<dbReference type="InterPro" id="IPR003598">
    <property type="entry name" value="Ig_sub2"/>
</dbReference>
<protein>
    <submittedName>
        <fullName evidence="2">Twitchin</fullName>
    </submittedName>
</protein>
<feature type="domain" description="Ig-like" evidence="1">
    <location>
        <begin position="112"/>
        <end position="210"/>
    </location>
</feature>
<dbReference type="EMBL" id="KK121844">
    <property type="protein sequence ID" value="KFM81374.1"/>
    <property type="molecule type" value="Genomic_DNA"/>
</dbReference>
<reference evidence="2 3" key="1">
    <citation type="submission" date="2013-11" db="EMBL/GenBank/DDBJ databases">
        <title>Genome sequencing of Stegodyphus mimosarum.</title>
        <authorList>
            <person name="Bechsgaard J."/>
        </authorList>
    </citation>
    <scope>NUCLEOTIDE SEQUENCE [LARGE SCALE GENOMIC DNA]</scope>
</reference>
<dbReference type="SUPFAM" id="SSF48726">
    <property type="entry name" value="Immunoglobulin"/>
    <property type="match status" value="2"/>
</dbReference>
<dbReference type="PANTHER" id="PTHR47633">
    <property type="entry name" value="IMMUNOGLOBULIN"/>
    <property type="match status" value="1"/>
</dbReference>
<dbReference type="SMART" id="SM00408">
    <property type="entry name" value="IGc2"/>
    <property type="match status" value="2"/>
</dbReference>
<evidence type="ECO:0000313" key="3">
    <source>
        <dbReference type="Proteomes" id="UP000054359"/>
    </source>
</evidence>
<proteinExistence type="predicted"/>
<evidence type="ECO:0000259" key="1">
    <source>
        <dbReference type="PROSITE" id="PS50835"/>
    </source>
</evidence>
<dbReference type="SMART" id="SM00409">
    <property type="entry name" value="IG"/>
    <property type="match status" value="2"/>
</dbReference>
<feature type="domain" description="Ig-like" evidence="1">
    <location>
        <begin position="11"/>
        <end position="101"/>
    </location>
</feature>
<dbReference type="InterPro" id="IPR007110">
    <property type="entry name" value="Ig-like_dom"/>
</dbReference>
<dbReference type="AlphaFoldDB" id="A0A087UVI5"/>
<organism evidence="2 3">
    <name type="scientific">Stegodyphus mimosarum</name>
    <name type="common">African social velvet spider</name>
    <dbReference type="NCBI Taxonomy" id="407821"/>
    <lineage>
        <taxon>Eukaryota</taxon>
        <taxon>Metazoa</taxon>
        <taxon>Ecdysozoa</taxon>
        <taxon>Arthropoda</taxon>
        <taxon>Chelicerata</taxon>
        <taxon>Arachnida</taxon>
        <taxon>Araneae</taxon>
        <taxon>Araneomorphae</taxon>
        <taxon>Entelegynae</taxon>
        <taxon>Eresoidea</taxon>
        <taxon>Eresidae</taxon>
        <taxon>Stegodyphus</taxon>
    </lineage>
</organism>
<dbReference type="Pfam" id="PF07679">
    <property type="entry name" value="I-set"/>
    <property type="match status" value="2"/>
</dbReference>
<accession>A0A087UVI5</accession>